<dbReference type="Proteomes" id="UP000005622">
    <property type="component" value="Unassembled WGS sequence"/>
</dbReference>
<reference evidence="2" key="1">
    <citation type="submission" date="2011-03" db="EMBL/GenBank/DDBJ databases">
        <title>The Genome Sequence of Nematocida sp1 strain ERTm2.</title>
        <authorList>
            <consortium name="The Broad Institute Genome Sequencing Platform"/>
            <consortium name="The Broad Institute Genome Sequencing Center for Infectious Disease"/>
            <person name="Cuomo C."/>
            <person name="Troemel E."/>
            <person name="Young S.K."/>
            <person name="Zeng Q."/>
            <person name="Gargeya S."/>
            <person name="Fitzgerald M."/>
            <person name="Haas B."/>
            <person name="Abouelleil A."/>
            <person name="Alvarado L."/>
            <person name="Arachchi H.M."/>
            <person name="Berlin A."/>
            <person name="Brown A."/>
            <person name="Chapman S.B."/>
            <person name="Chen Z."/>
            <person name="Dunbar C."/>
            <person name="Freedman E."/>
            <person name="Gearin G."/>
            <person name="Gellesch M."/>
            <person name="Goldberg J."/>
            <person name="Griggs A."/>
            <person name="Gujja S."/>
            <person name="Heilman E.R."/>
            <person name="Heiman D."/>
            <person name="Howarth C."/>
            <person name="Larson L."/>
            <person name="Lui A."/>
            <person name="MacDonald P.J.P."/>
            <person name="Mehta T."/>
            <person name="Montmayeur A."/>
            <person name="Murphy C."/>
            <person name="Neiman D."/>
            <person name="Pearson M."/>
            <person name="Priest M."/>
            <person name="Roberts A."/>
            <person name="Saif S."/>
            <person name="Shea T."/>
            <person name="Shenoy N."/>
            <person name="Sisk P."/>
            <person name="Stolte C."/>
            <person name="Sykes S."/>
            <person name="White J."/>
            <person name="Yandava C."/>
            <person name="Wortman J."/>
            <person name="Nusbaum C."/>
            <person name="Birren B."/>
        </authorList>
    </citation>
    <scope>NUCLEOTIDE SEQUENCE</scope>
    <source>
        <strain evidence="2">ERTm2</strain>
    </source>
</reference>
<gene>
    <name evidence="2" type="ORF">NERG_02711</name>
</gene>
<dbReference type="AlphaFoldDB" id="H8ZGJ0"/>
<accession>H8ZGJ0</accession>
<organism evidence="2">
    <name type="scientific">Nematocida ausubeli (strain ATCC PRA-371 / ERTm2)</name>
    <name type="common">Nematode killer fungus</name>
    <dbReference type="NCBI Taxonomy" id="1913371"/>
    <lineage>
        <taxon>Eukaryota</taxon>
        <taxon>Fungi</taxon>
        <taxon>Fungi incertae sedis</taxon>
        <taxon>Microsporidia</taxon>
        <taxon>Nematocida</taxon>
    </lineage>
</organism>
<proteinExistence type="predicted"/>
<evidence type="ECO:0000313" key="2">
    <source>
        <dbReference type="EMBL" id="EHY64244.1"/>
    </source>
</evidence>
<dbReference type="EMBL" id="JH604675">
    <property type="protein sequence ID" value="EHY64244.1"/>
    <property type="molecule type" value="Genomic_DNA"/>
</dbReference>
<feature type="region of interest" description="Disordered" evidence="1">
    <location>
        <begin position="1"/>
        <end position="24"/>
    </location>
</feature>
<name>H8ZGJ0_NEMA1</name>
<sequence>MEIQAAESNRENSAEVASGKERKRGFGLPAGMVQHFADRGIAQEELAQMGIDEVLAQTGQLEGKALNKAVQTVLKTTRSMEQLRARL</sequence>
<evidence type="ECO:0000256" key="1">
    <source>
        <dbReference type="SAM" id="MobiDB-lite"/>
    </source>
</evidence>
<dbReference type="HOGENOM" id="CLU_2729201_0_0_1"/>
<feature type="non-terminal residue" evidence="2">
    <location>
        <position position="87"/>
    </location>
</feature>
<protein>
    <submittedName>
        <fullName evidence="2">Uncharacterized protein</fullName>
    </submittedName>
</protein>